<dbReference type="Proteomes" id="UP000887566">
    <property type="component" value="Unplaced"/>
</dbReference>
<keyword evidence="2" id="KW-0472">Membrane</keyword>
<sequence>MQPPNESPRPPVRGDSAWGTSSNPHRAAATPTNPTAASNHVPLPERRRPQRAVWYKRAWDWIHDHPKISVPLLIGALLTVVIVIVVVAVTVADHKESEVTTTTATPNIRQYGIS</sequence>
<feature type="compositionally biased region" description="Pro residues" evidence="1">
    <location>
        <begin position="1"/>
        <end position="11"/>
    </location>
</feature>
<feature type="transmembrane region" description="Helical" evidence="2">
    <location>
        <begin position="68"/>
        <end position="92"/>
    </location>
</feature>
<feature type="compositionally biased region" description="Low complexity" evidence="1">
    <location>
        <begin position="23"/>
        <end position="39"/>
    </location>
</feature>
<dbReference type="AlphaFoldDB" id="A0A914UW10"/>
<evidence type="ECO:0000313" key="3">
    <source>
        <dbReference type="Proteomes" id="UP000887566"/>
    </source>
</evidence>
<evidence type="ECO:0000313" key="4">
    <source>
        <dbReference type="WBParaSite" id="PSAMB.scaffold13051size2455.g35237.t1"/>
    </source>
</evidence>
<evidence type="ECO:0000256" key="2">
    <source>
        <dbReference type="SAM" id="Phobius"/>
    </source>
</evidence>
<accession>A0A914UW10</accession>
<protein>
    <submittedName>
        <fullName evidence="4">Uncharacterized protein</fullName>
    </submittedName>
</protein>
<evidence type="ECO:0000256" key="1">
    <source>
        <dbReference type="SAM" id="MobiDB-lite"/>
    </source>
</evidence>
<dbReference type="WBParaSite" id="PSAMB.scaffold13051size2455.g35237.t1">
    <property type="protein sequence ID" value="PSAMB.scaffold13051size2455.g35237.t1"/>
    <property type="gene ID" value="PSAMB.scaffold13051size2455.g35237"/>
</dbReference>
<keyword evidence="2" id="KW-0812">Transmembrane</keyword>
<organism evidence="3 4">
    <name type="scientific">Plectus sambesii</name>
    <dbReference type="NCBI Taxonomy" id="2011161"/>
    <lineage>
        <taxon>Eukaryota</taxon>
        <taxon>Metazoa</taxon>
        <taxon>Ecdysozoa</taxon>
        <taxon>Nematoda</taxon>
        <taxon>Chromadorea</taxon>
        <taxon>Plectida</taxon>
        <taxon>Plectina</taxon>
        <taxon>Plectoidea</taxon>
        <taxon>Plectidae</taxon>
        <taxon>Plectus</taxon>
    </lineage>
</organism>
<keyword evidence="2" id="KW-1133">Transmembrane helix</keyword>
<reference evidence="4" key="1">
    <citation type="submission" date="2022-11" db="UniProtKB">
        <authorList>
            <consortium name="WormBaseParasite"/>
        </authorList>
    </citation>
    <scope>IDENTIFICATION</scope>
</reference>
<keyword evidence="3" id="KW-1185">Reference proteome</keyword>
<name>A0A914UW10_9BILA</name>
<feature type="region of interest" description="Disordered" evidence="1">
    <location>
        <begin position="1"/>
        <end position="47"/>
    </location>
</feature>
<proteinExistence type="predicted"/>